<name>A0A7C6EBN7_UNCW3</name>
<sequence length="276" mass="30776">MTKSPVGWKWLSQIDRRVIYSFILLAVAIPLLLKLISPIRISEPVKMCFEAIERLPKNSVVMISIDYDAASEPELQPMLVAVLRHCFAKDLKVILMGHWALGLPLGEIALNQVAREYKKVYGEDYVNLGYRPGYVAQMVGIGREIRDFFAVDYKGIPIDSFPFMRQVHTYNDIDILFGLEAGATGDAWVQYAGARFNQKMFFGATGVVAPDYFPYLQAKQIEGIIAGLQGAAEYETLIKQAGSAILGMPAQSVVHGLIILFIIIGNIGYLLTRKKK</sequence>
<feature type="transmembrane region" description="Helical" evidence="1">
    <location>
        <begin position="253"/>
        <end position="272"/>
    </location>
</feature>
<protein>
    <submittedName>
        <fullName evidence="2">Uncharacterized protein</fullName>
    </submittedName>
</protein>
<evidence type="ECO:0000313" key="2">
    <source>
        <dbReference type="EMBL" id="HHS51441.1"/>
    </source>
</evidence>
<dbReference type="EMBL" id="DTLI01000025">
    <property type="protein sequence ID" value="HHS51441.1"/>
    <property type="molecule type" value="Genomic_DNA"/>
</dbReference>
<comment type="caution">
    <text evidence="2">The sequence shown here is derived from an EMBL/GenBank/DDBJ whole genome shotgun (WGS) entry which is preliminary data.</text>
</comment>
<keyword evidence="1" id="KW-1133">Transmembrane helix</keyword>
<accession>A0A7C6EBN7</accession>
<keyword evidence="1" id="KW-0472">Membrane</keyword>
<gene>
    <name evidence="2" type="ORF">ENW73_01045</name>
</gene>
<dbReference type="AlphaFoldDB" id="A0A7C6EBN7"/>
<feature type="transmembrane region" description="Helical" evidence="1">
    <location>
        <begin position="18"/>
        <end position="36"/>
    </location>
</feature>
<organism evidence="2">
    <name type="scientific">candidate division WOR-3 bacterium</name>
    <dbReference type="NCBI Taxonomy" id="2052148"/>
    <lineage>
        <taxon>Bacteria</taxon>
        <taxon>Bacteria division WOR-3</taxon>
    </lineage>
</organism>
<proteinExistence type="predicted"/>
<reference evidence="2" key="1">
    <citation type="journal article" date="2020" name="mSystems">
        <title>Genome- and Community-Level Interaction Insights into Carbon Utilization and Element Cycling Functions of Hydrothermarchaeota in Hydrothermal Sediment.</title>
        <authorList>
            <person name="Zhou Z."/>
            <person name="Liu Y."/>
            <person name="Xu W."/>
            <person name="Pan J."/>
            <person name="Luo Z.H."/>
            <person name="Li M."/>
        </authorList>
    </citation>
    <scope>NUCLEOTIDE SEQUENCE [LARGE SCALE GENOMIC DNA]</scope>
    <source>
        <strain evidence="2">SpSt-876</strain>
    </source>
</reference>
<keyword evidence="1" id="KW-0812">Transmembrane</keyword>
<evidence type="ECO:0000256" key="1">
    <source>
        <dbReference type="SAM" id="Phobius"/>
    </source>
</evidence>